<feature type="compositionally biased region" description="Low complexity" evidence="1">
    <location>
        <begin position="402"/>
        <end position="422"/>
    </location>
</feature>
<evidence type="ECO:0000256" key="1">
    <source>
        <dbReference type="SAM" id="MobiDB-lite"/>
    </source>
</evidence>
<dbReference type="EMBL" id="SRPY01000232">
    <property type="protein sequence ID" value="KAG5926815.1"/>
    <property type="molecule type" value="Genomic_DNA"/>
</dbReference>
<protein>
    <submittedName>
        <fullName evidence="2">Uncharacterized protein</fullName>
    </submittedName>
</protein>
<name>A0A8K0NI92_9HYPO</name>
<feature type="compositionally biased region" description="Polar residues" evidence="1">
    <location>
        <begin position="139"/>
        <end position="158"/>
    </location>
</feature>
<feature type="compositionally biased region" description="Acidic residues" evidence="1">
    <location>
        <begin position="536"/>
        <end position="565"/>
    </location>
</feature>
<evidence type="ECO:0000313" key="2">
    <source>
        <dbReference type="EMBL" id="KAG5926815.1"/>
    </source>
</evidence>
<feature type="compositionally biased region" description="Low complexity" evidence="1">
    <location>
        <begin position="499"/>
        <end position="510"/>
    </location>
</feature>
<dbReference type="AlphaFoldDB" id="A0A8K0NI92"/>
<accession>A0A8K0NI92</accession>
<feature type="region of interest" description="Disordered" evidence="1">
    <location>
        <begin position="386"/>
        <end position="572"/>
    </location>
</feature>
<evidence type="ECO:0000313" key="3">
    <source>
        <dbReference type="Proteomes" id="UP000811619"/>
    </source>
</evidence>
<feature type="region of interest" description="Disordered" evidence="1">
    <location>
        <begin position="278"/>
        <end position="300"/>
    </location>
</feature>
<gene>
    <name evidence="2" type="ORF">E4U42_002921</name>
</gene>
<comment type="caution">
    <text evidence="2">The sequence shown here is derived from an EMBL/GenBank/DDBJ whole genome shotgun (WGS) entry which is preliminary data.</text>
</comment>
<proteinExistence type="predicted"/>
<dbReference type="OrthoDB" id="37886at2759"/>
<keyword evidence="3" id="KW-1185">Reference proteome</keyword>
<sequence>MKSTDPSIVRHVIRDIHEVALLGSEYHYAFLLNTCFHQASPATLDTTVQRFGGKLAGCSLRSFLTHVTPEQLDSVSDLLLSKLSSDFLDRALDKRLATIRARSLVNALAKAERLGYDARDVVVEGRNGSEHVIPHSKPNLAQNPAQRRQSYHNHSPPSHQLDMNEPRIVPPANQSYQSITAQNLLYCGICGRPCSGAHALRYHKLKRNCDHLEKYDRITRDICAHCGTVFSNASGLVYHTKSQVCGNYSQEDVGAILPWLVKFYRERDASASMPAISAHQHMSPSASQRPGHSSFTSINAGSNALPTGHAAAKLSDAYAHLSAEDRASFDAAMKQAEDKYSDEMKRVLANNDFSMAERDLELAKLKNRFNTKQSITRKKYGIRLRERRPKHEIEAERNRILSSSTTWSPSSSSQQPSQDPTTGEPASKRPRMSIGGPPSGTYHRVTSDLPRRVTIGEMGGLGNSAGTAEHVDPTASSSATTTRPPYQYQSASGPLPHGATPATTTATTNTMMPSEPTVSQEAAVADAPSGTANDPMEVDDDDDDDDSDSDGDSESDSEADGDDDIPPVLQQS</sequence>
<feature type="compositionally biased region" description="Basic and acidic residues" evidence="1">
    <location>
        <begin position="389"/>
        <end position="399"/>
    </location>
</feature>
<reference evidence="2" key="1">
    <citation type="journal article" date="2020" name="bioRxiv">
        <title>Whole genome comparisons of ergot fungi reveals the divergence and evolution of species within the genus Claviceps are the result of varying mechanisms driving genome evolution and host range expansion.</title>
        <authorList>
            <person name="Wyka S.A."/>
            <person name="Mondo S.J."/>
            <person name="Liu M."/>
            <person name="Dettman J."/>
            <person name="Nalam V."/>
            <person name="Broders K.D."/>
        </authorList>
    </citation>
    <scope>NUCLEOTIDE SEQUENCE</scope>
    <source>
        <strain evidence="2">CCC 489</strain>
    </source>
</reference>
<feature type="compositionally biased region" description="Polar residues" evidence="1">
    <location>
        <begin position="483"/>
        <end position="492"/>
    </location>
</feature>
<feature type="compositionally biased region" description="Polar residues" evidence="1">
    <location>
        <begin position="280"/>
        <end position="300"/>
    </location>
</feature>
<organism evidence="2 3">
    <name type="scientific">Claviceps africana</name>
    <dbReference type="NCBI Taxonomy" id="83212"/>
    <lineage>
        <taxon>Eukaryota</taxon>
        <taxon>Fungi</taxon>
        <taxon>Dikarya</taxon>
        <taxon>Ascomycota</taxon>
        <taxon>Pezizomycotina</taxon>
        <taxon>Sordariomycetes</taxon>
        <taxon>Hypocreomycetidae</taxon>
        <taxon>Hypocreales</taxon>
        <taxon>Clavicipitaceae</taxon>
        <taxon>Claviceps</taxon>
    </lineage>
</organism>
<dbReference type="Proteomes" id="UP000811619">
    <property type="component" value="Unassembled WGS sequence"/>
</dbReference>
<feature type="region of interest" description="Disordered" evidence="1">
    <location>
        <begin position="128"/>
        <end position="171"/>
    </location>
</feature>